<keyword evidence="2" id="KW-1133">Transmembrane helix</keyword>
<feature type="coiled-coil region" evidence="1">
    <location>
        <begin position="38"/>
        <end position="198"/>
    </location>
</feature>
<dbReference type="GO" id="GO:0007129">
    <property type="term" value="P:homologous chromosome pairing at meiosis"/>
    <property type="evidence" value="ECO:0007669"/>
    <property type="project" value="TreeGrafter"/>
</dbReference>
<dbReference type="GO" id="GO:0000800">
    <property type="term" value="C:lateral element"/>
    <property type="evidence" value="ECO:0007669"/>
    <property type="project" value="TreeGrafter"/>
</dbReference>
<keyword evidence="2" id="KW-0472">Membrane</keyword>
<dbReference type="GO" id="GO:0000781">
    <property type="term" value="C:chromosome, telomeric region"/>
    <property type="evidence" value="ECO:0007669"/>
    <property type="project" value="TreeGrafter"/>
</dbReference>
<dbReference type="GO" id="GO:0005640">
    <property type="term" value="C:nuclear outer membrane"/>
    <property type="evidence" value="ECO:0007669"/>
    <property type="project" value="TreeGrafter"/>
</dbReference>
<organism evidence="3 4">
    <name type="scientific">Pundamilia nyererei</name>
    <dbReference type="NCBI Taxonomy" id="303518"/>
    <lineage>
        <taxon>Eukaryota</taxon>
        <taxon>Metazoa</taxon>
        <taxon>Chordata</taxon>
        <taxon>Craniata</taxon>
        <taxon>Vertebrata</taxon>
        <taxon>Euteleostomi</taxon>
        <taxon>Actinopterygii</taxon>
        <taxon>Neopterygii</taxon>
        <taxon>Teleostei</taxon>
        <taxon>Neoteleostei</taxon>
        <taxon>Acanthomorphata</taxon>
        <taxon>Ovalentaria</taxon>
        <taxon>Cichlomorphae</taxon>
        <taxon>Cichliformes</taxon>
        <taxon>Cichlidae</taxon>
        <taxon>African cichlids</taxon>
        <taxon>Pseudocrenilabrinae</taxon>
        <taxon>Haplochromini</taxon>
        <taxon>Pundamilia</taxon>
    </lineage>
</organism>
<dbReference type="Proteomes" id="UP000695023">
    <property type="component" value="Unplaced"/>
</dbReference>
<gene>
    <name evidence="4" type="primary">LOC102214182</name>
</gene>
<proteinExistence type="predicted"/>
<dbReference type="GO" id="GO:0051653">
    <property type="term" value="P:spindle localization"/>
    <property type="evidence" value="ECO:0007669"/>
    <property type="project" value="TreeGrafter"/>
</dbReference>
<keyword evidence="3" id="KW-1185">Reference proteome</keyword>
<keyword evidence="1" id="KW-0175">Coiled coil</keyword>
<name>A0A9Y3QWQ9_9CICH</name>
<dbReference type="GeneID" id="102214182"/>
<dbReference type="GO" id="GO:0090619">
    <property type="term" value="C:meiotic spindle pole"/>
    <property type="evidence" value="ECO:0007669"/>
    <property type="project" value="TreeGrafter"/>
</dbReference>
<dbReference type="GO" id="GO:0090220">
    <property type="term" value="P:chromosome localization to nuclear envelope involved in homologous chromosome segregation"/>
    <property type="evidence" value="ECO:0007669"/>
    <property type="project" value="TreeGrafter"/>
</dbReference>
<evidence type="ECO:0000256" key="1">
    <source>
        <dbReference type="SAM" id="Coils"/>
    </source>
</evidence>
<dbReference type="AlphaFoldDB" id="A0A9Y3QWQ9"/>
<dbReference type="GO" id="GO:0007015">
    <property type="term" value="P:actin filament organization"/>
    <property type="evidence" value="ECO:0007669"/>
    <property type="project" value="TreeGrafter"/>
</dbReference>
<dbReference type="GO" id="GO:0034993">
    <property type="term" value="C:meiotic nuclear membrane microtubule tethering complex"/>
    <property type="evidence" value="ECO:0007669"/>
    <property type="project" value="InterPro"/>
</dbReference>
<evidence type="ECO:0000313" key="4">
    <source>
        <dbReference type="RefSeq" id="XP_005723272.1"/>
    </source>
</evidence>
<dbReference type="PANTHER" id="PTHR47300">
    <property type="entry name" value="PROTEIN KASH5"/>
    <property type="match status" value="1"/>
</dbReference>
<accession>A0A9Y3QWQ9</accession>
<evidence type="ECO:0000313" key="3">
    <source>
        <dbReference type="Proteomes" id="UP000695023"/>
    </source>
</evidence>
<sequence length="333" mass="38422">MDVIEENMSPKELLEKIAELEYSQSLLRDQNADMRKLLDGADDDMAALGSENKSLRKQVETMEKVFQDLQQTEAEPCIALEDDFEAHRRNEEKIRELEKESTVMKKKYEKLTAELKSLQQEIEQDKLSLSNLKSEIQDLKFKREEDQSNLEHKDEAIHHIYLQLNQLSETVEECFNNIKDLRQTTQELSKQLEDRQDEATFDLMREKERVLNRPLSFAEEIKLLATTAEMNTGMTDSTNLGNVDEEAKTEELLKPHLSTVKLQSKRCPGTLEKAIWRVGFFMLCIFILMIIAFVASGCFAGTSDFSSITTLWTSAHLMLQPYWSVQYGALPPI</sequence>
<dbReference type="InterPro" id="IPR028170">
    <property type="entry name" value="KASH5"/>
</dbReference>
<protein>
    <submittedName>
        <fullName evidence="4">Outer dense fiber protein 2-like</fullName>
    </submittedName>
</protein>
<dbReference type="RefSeq" id="XP_005723272.1">
    <property type="nucleotide sequence ID" value="XM_005723215.2"/>
</dbReference>
<feature type="transmembrane region" description="Helical" evidence="2">
    <location>
        <begin position="274"/>
        <end position="300"/>
    </location>
</feature>
<dbReference type="PANTHER" id="PTHR47300:SF1">
    <property type="entry name" value="PROTEIN KASH5"/>
    <property type="match status" value="1"/>
</dbReference>
<dbReference type="GO" id="GO:0070840">
    <property type="term" value="F:dynein complex binding"/>
    <property type="evidence" value="ECO:0007669"/>
    <property type="project" value="TreeGrafter"/>
</dbReference>
<dbReference type="GO" id="GO:0034397">
    <property type="term" value="P:telomere localization"/>
    <property type="evidence" value="ECO:0007669"/>
    <property type="project" value="InterPro"/>
</dbReference>
<keyword evidence="2" id="KW-0812">Transmembrane</keyword>
<evidence type="ECO:0000256" key="2">
    <source>
        <dbReference type="SAM" id="Phobius"/>
    </source>
</evidence>
<dbReference type="GO" id="GO:0051225">
    <property type="term" value="P:spindle assembly"/>
    <property type="evidence" value="ECO:0007669"/>
    <property type="project" value="TreeGrafter"/>
</dbReference>
<reference evidence="4" key="1">
    <citation type="submission" date="2025-08" db="UniProtKB">
        <authorList>
            <consortium name="RefSeq"/>
        </authorList>
    </citation>
    <scope>IDENTIFICATION</scope>
</reference>